<dbReference type="Pfam" id="PF00466">
    <property type="entry name" value="Ribosomal_L10"/>
    <property type="match status" value="1"/>
</dbReference>
<dbReference type="Proteomes" id="UP000215086">
    <property type="component" value="Chromosome"/>
</dbReference>
<organism evidence="8 9">
    <name type="scientific">Thermogutta terrifontis</name>
    <dbReference type="NCBI Taxonomy" id="1331910"/>
    <lineage>
        <taxon>Bacteria</taxon>
        <taxon>Pseudomonadati</taxon>
        <taxon>Planctomycetota</taxon>
        <taxon>Planctomycetia</taxon>
        <taxon>Pirellulales</taxon>
        <taxon>Thermoguttaceae</taxon>
        <taxon>Thermogutta</taxon>
    </lineage>
</organism>
<accession>A0A286RJH8</accession>
<protein>
    <recommendedName>
        <fullName evidence="5">Large ribosomal subunit protein uL10</fullName>
    </recommendedName>
    <alternativeName>
        <fullName evidence="6">50S ribosomal protein L10</fullName>
    </alternativeName>
</protein>
<dbReference type="PANTHER" id="PTHR11560">
    <property type="entry name" value="39S RIBOSOMAL PROTEIN L10, MITOCHONDRIAL"/>
    <property type="match status" value="1"/>
</dbReference>
<evidence type="ECO:0000256" key="3">
    <source>
        <dbReference type="ARBA" id="ARBA00022980"/>
    </source>
</evidence>
<proteinExistence type="inferred from homology"/>
<comment type="similarity">
    <text evidence="2">Belongs to the universal ribosomal protein uL10 family.</text>
</comment>
<dbReference type="EMBL" id="CP018477">
    <property type="protein sequence ID" value="ASV76115.1"/>
    <property type="molecule type" value="Genomic_DNA"/>
</dbReference>
<comment type="function">
    <text evidence="1">Forms part of the ribosomal stalk, playing a central role in the interaction of the ribosome with GTP-bound translation factors.</text>
</comment>
<sequence length="165" mass="17516">MLVNVIGLDANRTRRLRKELAERNIHLMVVKNTLAARAFRGTPLERAFENITGPTAICWGGEDIVSLTKEVVRFAKDENFAPFSTKGGVLEGEPLTPQQVEEISKWPSRQELLAQLAARLMGPASTLMSALAGPGSTLAGQLKQLAEGEKTGAEGESGASGAGSS</sequence>
<dbReference type="AlphaFoldDB" id="A0A286RJH8"/>
<keyword evidence="4" id="KW-0687">Ribonucleoprotein</keyword>
<dbReference type="SUPFAM" id="SSF160369">
    <property type="entry name" value="Ribosomal protein L10-like"/>
    <property type="match status" value="1"/>
</dbReference>
<dbReference type="KEGG" id="ttf:THTE_3514"/>
<evidence type="ECO:0000256" key="2">
    <source>
        <dbReference type="ARBA" id="ARBA00008889"/>
    </source>
</evidence>
<name>A0A286RJH8_9BACT</name>
<evidence type="ECO:0000256" key="7">
    <source>
        <dbReference type="SAM" id="MobiDB-lite"/>
    </source>
</evidence>
<dbReference type="Gene3D" id="3.30.70.1730">
    <property type="match status" value="1"/>
</dbReference>
<dbReference type="GO" id="GO:0005840">
    <property type="term" value="C:ribosome"/>
    <property type="evidence" value="ECO:0007669"/>
    <property type="project" value="UniProtKB-KW"/>
</dbReference>
<dbReference type="CDD" id="cd05797">
    <property type="entry name" value="Ribosomal_L10"/>
    <property type="match status" value="1"/>
</dbReference>
<evidence type="ECO:0000256" key="4">
    <source>
        <dbReference type="ARBA" id="ARBA00023274"/>
    </source>
</evidence>
<dbReference type="GO" id="GO:1990904">
    <property type="term" value="C:ribonucleoprotein complex"/>
    <property type="evidence" value="ECO:0007669"/>
    <property type="project" value="UniProtKB-KW"/>
</dbReference>
<evidence type="ECO:0000313" key="8">
    <source>
        <dbReference type="EMBL" id="ASV76115.1"/>
    </source>
</evidence>
<feature type="region of interest" description="Disordered" evidence="7">
    <location>
        <begin position="140"/>
        <end position="165"/>
    </location>
</feature>
<evidence type="ECO:0000256" key="1">
    <source>
        <dbReference type="ARBA" id="ARBA00002633"/>
    </source>
</evidence>
<keyword evidence="3 8" id="KW-0689">Ribosomal protein</keyword>
<keyword evidence="9" id="KW-1185">Reference proteome</keyword>
<evidence type="ECO:0000256" key="6">
    <source>
        <dbReference type="ARBA" id="ARBA00035502"/>
    </source>
</evidence>
<gene>
    <name evidence="8" type="ORF">THTE_3514</name>
</gene>
<dbReference type="InterPro" id="IPR047865">
    <property type="entry name" value="Ribosomal_uL10_bac_type"/>
</dbReference>
<evidence type="ECO:0000256" key="5">
    <source>
        <dbReference type="ARBA" id="ARBA00035202"/>
    </source>
</evidence>
<dbReference type="Gene3D" id="6.10.250.290">
    <property type="match status" value="1"/>
</dbReference>
<evidence type="ECO:0000313" key="9">
    <source>
        <dbReference type="Proteomes" id="UP000215086"/>
    </source>
</evidence>
<dbReference type="InterPro" id="IPR001790">
    <property type="entry name" value="Ribosomal_uL10"/>
</dbReference>
<dbReference type="NCBIfam" id="NF000955">
    <property type="entry name" value="PRK00099.1-1"/>
    <property type="match status" value="1"/>
</dbReference>
<reference evidence="8 9" key="1">
    <citation type="journal article" name="Front. Microbiol.">
        <title>Sugar Metabolism of the First Thermophilic Planctomycete Thermogutta terrifontis: Comparative Genomic and Transcriptomic Approaches.</title>
        <authorList>
            <person name="Elcheninov A.G."/>
            <person name="Menzel P."/>
            <person name="Gudbergsdottir S.R."/>
            <person name="Slesarev A.I."/>
            <person name="Kadnikov V.V."/>
            <person name="Krogh A."/>
            <person name="Bonch-Osmolovskaya E.A."/>
            <person name="Peng X."/>
            <person name="Kublanov I.V."/>
        </authorList>
    </citation>
    <scope>NUCLEOTIDE SEQUENCE [LARGE SCALE GENOMIC DNA]</scope>
    <source>
        <strain evidence="8 9">R1</strain>
    </source>
</reference>
<dbReference type="InterPro" id="IPR043141">
    <property type="entry name" value="Ribosomal_uL10-like_sf"/>
</dbReference>